<reference evidence="1" key="1">
    <citation type="submission" date="2023-03" db="EMBL/GenBank/DDBJ databases">
        <title>Massive genome expansion in bonnet fungi (Mycena s.s.) driven by repeated elements and novel gene families across ecological guilds.</title>
        <authorList>
            <consortium name="Lawrence Berkeley National Laboratory"/>
            <person name="Harder C.B."/>
            <person name="Miyauchi S."/>
            <person name="Viragh M."/>
            <person name="Kuo A."/>
            <person name="Thoen E."/>
            <person name="Andreopoulos B."/>
            <person name="Lu D."/>
            <person name="Skrede I."/>
            <person name="Drula E."/>
            <person name="Henrissat B."/>
            <person name="Morin E."/>
            <person name="Kohler A."/>
            <person name="Barry K."/>
            <person name="LaButti K."/>
            <person name="Morin E."/>
            <person name="Salamov A."/>
            <person name="Lipzen A."/>
            <person name="Mereny Z."/>
            <person name="Hegedus B."/>
            <person name="Baldrian P."/>
            <person name="Stursova M."/>
            <person name="Weitz H."/>
            <person name="Taylor A."/>
            <person name="Grigoriev I.V."/>
            <person name="Nagy L.G."/>
            <person name="Martin F."/>
            <person name="Kauserud H."/>
        </authorList>
    </citation>
    <scope>NUCLEOTIDE SEQUENCE</scope>
    <source>
        <strain evidence="1">CBHHK188m</strain>
    </source>
</reference>
<protein>
    <submittedName>
        <fullName evidence="1">Uncharacterized protein</fullName>
    </submittedName>
</protein>
<dbReference type="EMBL" id="JARJLG010000001">
    <property type="protein sequence ID" value="KAJ7784933.1"/>
    <property type="molecule type" value="Genomic_DNA"/>
</dbReference>
<organism evidence="1 2">
    <name type="scientific">Mycena maculata</name>
    <dbReference type="NCBI Taxonomy" id="230809"/>
    <lineage>
        <taxon>Eukaryota</taxon>
        <taxon>Fungi</taxon>
        <taxon>Dikarya</taxon>
        <taxon>Basidiomycota</taxon>
        <taxon>Agaricomycotina</taxon>
        <taxon>Agaricomycetes</taxon>
        <taxon>Agaricomycetidae</taxon>
        <taxon>Agaricales</taxon>
        <taxon>Marasmiineae</taxon>
        <taxon>Mycenaceae</taxon>
        <taxon>Mycena</taxon>
    </lineage>
</organism>
<gene>
    <name evidence="1" type="ORF">DFH07DRAFT_872876</name>
</gene>
<accession>A0AAD7KK24</accession>
<sequence length="163" mass="17499">MASDAPSTQTSLSSLADWSKQHIRDVFEAPSNELTLRALDSAFSRSLEATVNGAPVDFDGFAKMIAAMSEHPTSPDGPKVDWIFADETPDDAGHRNGVVKGEYFIRGIFGIIPGSDAPVEIEARKEVVGRIESQSEEAGVDSRIIVKLDAIVSILPVDRSKAS</sequence>
<name>A0AAD7KK24_9AGAR</name>
<comment type="caution">
    <text evidence="1">The sequence shown here is derived from an EMBL/GenBank/DDBJ whole genome shotgun (WGS) entry which is preliminary data.</text>
</comment>
<evidence type="ECO:0000313" key="2">
    <source>
        <dbReference type="Proteomes" id="UP001215280"/>
    </source>
</evidence>
<proteinExistence type="predicted"/>
<dbReference type="Proteomes" id="UP001215280">
    <property type="component" value="Unassembled WGS sequence"/>
</dbReference>
<keyword evidence="2" id="KW-1185">Reference proteome</keyword>
<dbReference type="AlphaFoldDB" id="A0AAD7KK24"/>
<evidence type="ECO:0000313" key="1">
    <source>
        <dbReference type="EMBL" id="KAJ7784933.1"/>
    </source>
</evidence>